<feature type="transmembrane region" description="Helical" evidence="1">
    <location>
        <begin position="158"/>
        <end position="176"/>
    </location>
</feature>
<dbReference type="AlphaFoldDB" id="A0A087A099"/>
<dbReference type="RefSeq" id="WP_033492773.1">
    <property type="nucleotide sequence ID" value="NZ_JGYN01000006.1"/>
</dbReference>
<dbReference type="PANTHER" id="PTHR36435">
    <property type="entry name" value="SLR1288 PROTEIN"/>
    <property type="match status" value="1"/>
</dbReference>
<sequence length="323" mass="34183">MTTVTFEPMNDAVPPVAAAVSTPARPLVGRASILLIAYMALMQGFGLLADHAAPIIGIPAAVAQPVAQIIGFAGAVLILAATSLPLICTKTFWLGESAPTSRKRMTPRRALMLIAAMLLIQGIANSIAMLLQTALGSVGVQLKSASMEGINGMASESWLMVVAVVLVGPLVEEIVCRGLVMRSLAGRGRMFALTTSAVLFGLMHGDVLQGLFAVMLGLLLGYVAMEYSLMWAVALHCVTNAFAMFMTQVVAKQSTEVAAVIGLVLIVVYIASAVLLFRRRAAIREYIAANRSLRGSYVGWTSVWFLLMAVYFVVAASAGFSLM</sequence>
<keyword evidence="1" id="KW-0472">Membrane</keyword>
<keyword evidence="1" id="KW-1133">Transmembrane helix</keyword>
<keyword evidence="4" id="KW-1185">Reference proteome</keyword>
<dbReference type="PANTHER" id="PTHR36435:SF1">
    <property type="entry name" value="CAAX AMINO TERMINAL PROTEASE FAMILY PROTEIN"/>
    <property type="match status" value="1"/>
</dbReference>
<feature type="transmembrane region" description="Helical" evidence="1">
    <location>
        <begin position="69"/>
        <end position="89"/>
    </location>
</feature>
<evidence type="ECO:0000313" key="4">
    <source>
        <dbReference type="Proteomes" id="UP000029108"/>
    </source>
</evidence>
<dbReference type="Pfam" id="PF02517">
    <property type="entry name" value="Rce1-like"/>
    <property type="match status" value="1"/>
</dbReference>
<feature type="transmembrane region" description="Helical" evidence="1">
    <location>
        <begin position="31"/>
        <end position="49"/>
    </location>
</feature>
<organism evidence="3 4">
    <name type="scientific">Bifidobacterium biavatii DSM 23969</name>
    <dbReference type="NCBI Taxonomy" id="1437608"/>
    <lineage>
        <taxon>Bacteria</taxon>
        <taxon>Bacillati</taxon>
        <taxon>Actinomycetota</taxon>
        <taxon>Actinomycetes</taxon>
        <taxon>Bifidobacteriales</taxon>
        <taxon>Bifidobacteriaceae</taxon>
        <taxon>Bifidobacterium</taxon>
    </lineage>
</organism>
<feature type="transmembrane region" description="Helical" evidence="1">
    <location>
        <begin position="297"/>
        <end position="322"/>
    </location>
</feature>
<dbReference type="InterPro" id="IPR052710">
    <property type="entry name" value="CAAX_protease"/>
</dbReference>
<reference evidence="3 4" key="1">
    <citation type="submission" date="2014-03" db="EMBL/GenBank/DDBJ databases">
        <title>Genomics of Bifidobacteria.</title>
        <authorList>
            <person name="Ventura M."/>
            <person name="Milani C."/>
            <person name="Lugli G.A."/>
        </authorList>
    </citation>
    <scope>NUCLEOTIDE SEQUENCE [LARGE SCALE GENOMIC DNA]</scope>
    <source>
        <strain evidence="3 4">DSM 23969</strain>
    </source>
</reference>
<name>A0A087A099_9BIFI</name>
<keyword evidence="3" id="KW-0645">Protease</keyword>
<feature type="transmembrane region" description="Helical" evidence="1">
    <location>
        <begin position="110"/>
        <end position="138"/>
    </location>
</feature>
<proteinExistence type="predicted"/>
<dbReference type="GO" id="GO:0080120">
    <property type="term" value="P:CAAX-box protein maturation"/>
    <property type="evidence" value="ECO:0007669"/>
    <property type="project" value="UniProtKB-ARBA"/>
</dbReference>
<comment type="caution">
    <text evidence="3">The sequence shown here is derived from an EMBL/GenBank/DDBJ whole genome shotgun (WGS) entry which is preliminary data.</text>
</comment>
<dbReference type="Proteomes" id="UP000029108">
    <property type="component" value="Unassembled WGS sequence"/>
</dbReference>
<gene>
    <name evidence="3" type="ORF">BBIA_0493</name>
</gene>
<dbReference type="GO" id="GO:0004175">
    <property type="term" value="F:endopeptidase activity"/>
    <property type="evidence" value="ECO:0007669"/>
    <property type="project" value="UniProtKB-ARBA"/>
</dbReference>
<dbReference type="eggNOG" id="COG1266">
    <property type="taxonomic scope" value="Bacteria"/>
</dbReference>
<feature type="domain" description="CAAX prenyl protease 2/Lysostaphin resistance protein A-like" evidence="2">
    <location>
        <begin position="156"/>
        <end position="242"/>
    </location>
</feature>
<keyword evidence="3" id="KW-0378">Hydrolase</keyword>
<feature type="transmembrane region" description="Helical" evidence="1">
    <location>
        <begin position="257"/>
        <end position="277"/>
    </location>
</feature>
<keyword evidence="1" id="KW-0812">Transmembrane</keyword>
<evidence type="ECO:0000256" key="1">
    <source>
        <dbReference type="SAM" id="Phobius"/>
    </source>
</evidence>
<dbReference type="InterPro" id="IPR003675">
    <property type="entry name" value="Rce1/LyrA-like_dom"/>
</dbReference>
<accession>A0A087A099</accession>
<evidence type="ECO:0000313" key="3">
    <source>
        <dbReference type="EMBL" id="KFI52199.1"/>
    </source>
</evidence>
<dbReference type="STRING" id="1437608.GCA_000771645_02116"/>
<dbReference type="GO" id="GO:0006508">
    <property type="term" value="P:proteolysis"/>
    <property type="evidence" value="ECO:0007669"/>
    <property type="project" value="UniProtKB-KW"/>
</dbReference>
<evidence type="ECO:0000259" key="2">
    <source>
        <dbReference type="Pfam" id="PF02517"/>
    </source>
</evidence>
<protein>
    <submittedName>
        <fullName evidence="3">Putative metal-dependent membrane protease</fullName>
    </submittedName>
</protein>
<dbReference type="EMBL" id="JGYN01000006">
    <property type="protein sequence ID" value="KFI52199.1"/>
    <property type="molecule type" value="Genomic_DNA"/>
</dbReference>